<reference evidence="2 3" key="1">
    <citation type="journal article" date="2021" name="Environ. Microbiol.">
        <title>Gene family expansions and transcriptome signatures uncover fungal adaptations to wood decay.</title>
        <authorList>
            <person name="Hage H."/>
            <person name="Miyauchi S."/>
            <person name="Viragh M."/>
            <person name="Drula E."/>
            <person name="Min B."/>
            <person name="Chaduli D."/>
            <person name="Navarro D."/>
            <person name="Favel A."/>
            <person name="Norest M."/>
            <person name="Lesage-Meessen L."/>
            <person name="Balint B."/>
            <person name="Merenyi Z."/>
            <person name="de Eugenio L."/>
            <person name="Morin E."/>
            <person name="Martinez A.T."/>
            <person name="Baldrian P."/>
            <person name="Stursova M."/>
            <person name="Martinez M.J."/>
            <person name="Novotny C."/>
            <person name="Magnuson J.K."/>
            <person name="Spatafora J.W."/>
            <person name="Maurice S."/>
            <person name="Pangilinan J."/>
            <person name="Andreopoulos W."/>
            <person name="LaButti K."/>
            <person name="Hundley H."/>
            <person name="Na H."/>
            <person name="Kuo A."/>
            <person name="Barry K."/>
            <person name="Lipzen A."/>
            <person name="Henrissat B."/>
            <person name="Riley R."/>
            <person name="Ahrendt S."/>
            <person name="Nagy L.G."/>
            <person name="Grigoriev I.V."/>
            <person name="Martin F."/>
            <person name="Rosso M.N."/>
        </authorList>
    </citation>
    <scope>NUCLEOTIDE SEQUENCE [LARGE SCALE GENOMIC DNA]</scope>
    <source>
        <strain evidence="2 3">CIRM-BRFM 1785</strain>
    </source>
</reference>
<dbReference type="EMBL" id="JADCUA010000005">
    <property type="protein sequence ID" value="KAH9839981.1"/>
    <property type="molecule type" value="Genomic_DNA"/>
</dbReference>
<evidence type="ECO:0000313" key="2">
    <source>
        <dbReference type="EMBL" id="KAH9839981.1"/>
    </source>
</evidence>
<evidence type="ECO:0000313" key="3">
    <source>
        <dbReference type="Proteomes" id="UP000814176"/>
    </source>
</evidence>
<dbReference type="Proteomes" id="UP000814176">
    <property type="component" value="Unassembled WGS sequence"/>
</dbReference>
<dbReference type="RefSeq" id="XP_047781631.1">
    <property type="nucleotide sequence ID" value="XM_047918760.1"/>
</dbReference>
<accession>A0ABQ8KNS7</accession>
<dbReference type="GeneID" id="71999492"/>
<evidence type="ECO:0000256" key="1">
    <source>
        <dbReference type="SAM" id="MobiDB-lite"/>
    </source>
</evidence>
<name>A0ABQ8KNS7_9APHY</name>
<gene>
    <name evidence="2" type="ORF">C8Q71DRAFT_471839</name>
</gene>
<evidence type="ECO:0008006" key="4">
    <source>
        <dbReference type="Google" id="ProtNLM"/>
    </source>
</evidence>
<organism evidence="2 3">
    <name type="scientific">Rhodofomes roseus</name>
    <dbReference type="NCBI Taxonomy" id="34475"/>
    <lineage>
        <taxon>Eukaryota</taxon>
        <taxon>Fungi</taxon>
        <taxon>Dikarya</taxon>
        <taxon>Basidiomycota</taxon>
        <taxon>Agaricomycotina</taxon>
        <taxon>Agaricomycetes</taxon>
        <taxon>Polyporales</taxon>
        <taxon>Rhodofomes</taxon>
    </lineage>
</organism>
<protein>
    <recommendedName>
        <fullName evidence="4">C2H2-type domain-containing protein</fullName>
    </recommendedName>
</protein>
<proteinExistence type="predicted"/>
<keyword evidence="3" id="KW-1185">Reference proteome</keyword>
<comment type="caution">
    <text evidence="2">The sequence shown here is derived from an EMBL/GenBank/DDBJ whole genome shotgun (WGS) entry which is preliminary data.</text>
</comment>
<sequence>MPNCRAIRTDWNSQGCDVVAATQPSQTVLGSPEGESCFAEQYPVAVDGSAAYNMSQGCLDAAVAEVIPITLGAASMDVHYDLVVEIFCLHNASCAVLPLAAWDIITMMHDYILGSHGAAFESSPDILSALPVATASHPQLHDPDGQPAAQPALLMIGTLPEGDDGQVQVQCKSDDCRRYLLGTRTASINRHLLRYHFADTEAQWMISEDRIRFRWDGCGRLLLKRMLATHTRITHLQCGKVQCKLPGCGFAKFNRRDALTRHLKQAHGISSEGGSVHGTRSRTTTAASP</sequence>
<feature type="region of interest" description="Disordered" evidence="1">
    <location>
        <begin position="266"/>
        <end position="289"/>
    </location>
</feature>